<evidence type="ECO:0000259" key="3">
    <source>
        <dbReference type="Pfam" id="PF09922"/>
    </source>
</evidence>
<keyword evidence="2" id="KW-0812">Transmembrane</keyword>
<dbReference type="Proteomes" id="UP000243524">
    <property type="component" value="Unassembled WGS sequence"/>
</dbReference>
<dbReference type="EMBL" id="PJNH01000001">
    <property type="protein sequence ID" value="PKR78284.1"/>
    <property type="molecule type" value="Genomic_DNA"/>
</dbReference>
<feature type="transmembrane region" description="Helical" evidence="2">
    <location>
        <begin position="66"/>
        <end position="87"/>
    </location>
</feature>
<comment type="caution">
    <text evidence="5">The sequence shown here is derived from an EMBL/GenBank/DDBJ whole genome shotgun (WGS) entry which is preliminary data.</text>
</comment>
<dbReference type="Pfam" id="PF22570">
    <property type="entry name" value="LiaF-TM"/>
    <property type="match status" value="1"/>
</dbReference>
<keyword evidence="6" id="KW-1185">Reference proteome</keyword>
<keyword evidence="1" id="KW-0175">Coiled coil</keyword>
<dbReference type="InterPro" id="IPR054331">
    <property type="entry name" value="LiaF_TM"/>
</dbReference>
<evidence type="ECO:0000313" key="6">
    <source>
        <dbReference type="Proteomes" id="UP000243524"/>
    </source>
</evidence>
<sequence length="321" mass="37025">MFLTKFIKLLIAFFLILLGVTFLMTNLNIISLEISNVVWDSWPVILILLGLISIRNNFHPNKGGSWFFGFLMIIFGGLLWAGNFGYIDFSFIDIWKLWPLLLIYIGANIMFGKKALTVKIVTSEDEAGKTRKQWEYHANEQAERKFSKEKEKRNHRKNNDILDDIDDQINDAMSQVDDALNQVSNTFKSDKKKDYKRYSKVASKHFILDMNYSKDDWEVEPLDISTGISNLYFDFSKAYIPDYETNINLRGYIADVVMKIPEHIPVRISGKVNIGEVTIFDENSGGLGNAIKYESPDYQTATRKLDIHMNYRIGEVQVISV</sequence>
<evidence type="ECO:0000259" key="4">
    <source>
        <dbReference type="Pfam" id="PF22570"/>
    </source>
</evidence>
<gene>
    <name evidence="5" type="ORF">CEY16_00565</name>
</gene>
<dbReference type="InterPro" id="IPR047793">
    <property type="entry name" value="LiaF_C"/>
</dbReference>
<feature type="transmembrane region" description="Helical" evidence="2">
    <location>
        <begin position="6"/>
        <end position="25"/>
    </location>
</feature>
<accession>A0A2I0QVF0</accession>
<organism evidence="5 6">
    <name type="scientific">Halalkalibacillus sediminis</name>
    <dbReference type="NCBI Taxonomy" id="2018042"/>
    <lineage>
        <taxon>Bacteria</taxon>
        <taxon>Bacillati</taxon>
        <taxon>Bacillota</taxon>
        <taxon>Bacilli</taxon>
        <taxon>Bacillales</taxon>
        <taxon>Bacillaceae</taxon>
        <taxon>Halalkalibacillus</taxon>
    </lineage>
</organism>
<feature type="domain" description="Cell wall-active antibiotics response LiaF-like C-terminal" evidence="3">
    <location>
        <begin position="208"/>
        <end position="318"/>
    </location>
</feature>
<evidence type="ECO:0008006" key="7">
    <source>
        <dbReference type="Google" id="ProtNLM"/>
    </source>
</evidence>
<proteinExistence type="predicted"/>
<protein>
    <recommendedName>
        <fullName evidence="7">Cell wall-active antibiotics response protein</fullName>
    </recommendedName>
</protein>
<evidence type="ECO:0000313" key="5">
    <source>
        <dbReference type="EMBL" id="PKR78284.1"/>
    </source>
</evidence>
<feature type="transmembrane region" description="Helical" evidence="2">
    <location>
        <begin position="94"/>
        <end position="111"/>
    </location>
</feature>
<dbReference type="NCBIfam" id="NF040535">
    <property type="entry name" value="LiaF_C_term"/>
    <property type="match status" value="1"/>
</dbReference>
<feature type="coiled-coil region" evidence="1">
    <location>
        <begin position="139"/>
        <end position="182"/>
    </location>
</feature>
<keyword evidence="2" id="KW-0472">Membrane</keyword>
<reference evidence="5 6" key="1">
    <citation type="submission" date="2017-06" db="EMBL/GenBank/DDBJ databases">
        <title>the draft geome sequence of Illustriluteabacillus marina B3227.</title>
        <authorList>
            <person name="He R.-H."/>
            <person name="Du Z.-J."/>
        </authorList>
    </citation>
    <scope>NUCLEOTIDE SEQUENCE [LARGE SCALE GENOMIC DNA]</scope>
    <source>
        <strain evidence="5 6">B3227</strain>
    </source>
</reference>
<keyword evidence="2" id="KW-1133">Transmembrane helix</keyword>
<feature type="transmembrane region" description="Helical" evidence="2">
    <location>
        <begin position="37"/>
        <end position="54"/>
    </location>
</feature>
<name>A0A2I0QVF0_9BACI</name>
<evidence type="ECO:0000256" key="2">
    <source>
        <dbReference type="SAM" id="Phobius"/>
    </source>
</evidence>
<dbReference type="Pfam" id="PF09922">
    <property type="entry name" value="LiaF-like_C"/>
    <property type="match status" value="1"/>
</dbReference>
<dbReference type="InterPro" id="IPR024425">
    <property type="entry name" value="LiaF-like_C"/>
</dbReference>
<dbReference type="RefSeq" id="WP_101329997.1">
    <property type="nucleotide sequence ID" value="NZ_PJNH01000001.1"/>
</dbReference>
<feature type="domain" description="LiaF transmembrane" evidence="4">
    <location>
        <begin position="11"/>
        <end position="114"/>
    </location>
</feature>
<evidence type="ECO:0000256" key="1">
    <source>
        <dbReference type="SAM" id="Coils"/>
    </source>
</evidence>
<dbReference type="AlphaFoldDB" id="A0A2I0QVF0"/>